<comment type="caution">
    <text evidence="3">The sequence shown here is derived from an EMBL/GenBank/DDBJ whole genome shotgun (WGS) entry which is preliminary data.</text>
</comment>
<reference evidence="3" key="1">
    <citation type="submission" date="2023-10" db="EMBL/GenBank/DDBJ databases">
        <authorList>
            <person name="Chen Y."/>
            <person name="Shah S."/>
            <person name="Dougan E. K."/>
            <person name="Thang M."/>
            <person name="Chan C."/>
        </authorList>
    </citation>
    <scope>NUCLEOTIDE SEQUENCE [LARGE SCALE GENOMIC DNA]</scope>
</reference>
<dbReference type="InterPro" id="IPR018490">
    <property type="entry name" value="cNMP-bd_dom_sf"/>
</dbReference>
<dbReference type="InterPro" id="IPR050503">
    <property type="entry name" value="cAMP-dep_PK_reg_su-like"/>
</dbReference>
<dbReference type="PRINTS" id="PR00103">
    <property type="entry name" value="CAMPKINASE"/>
</dbReference>
<dbReference type="Gene3D" id="2.60.120.10">
    <property type="entry name" value="Jelly Rolls"/>
    <property type="match status" value="2"/>
</dbReference>
<dbReference type="InterPro" id="IPR000595">
    <property type="entry name" value="cNMP-bd_dom"/>
</dbReference>
<feature type="domain" description="Cyclic nucleotide-binding" evidence="2">
    <location>
        <begin position="356"/>
        <end position="461"/>
    </location>
</feature>
<accession>A0ABN9YD23</accession>
<dbReference type="InterPro" id="IPR018488">
    <property type="entry name" value="cNMP-bd_CS"/>
</dbReference>
<dbReference type="InterPro" id="IPR014710">
    <property type="entry name" value="RmlC-like_jellyroll"/>
</dbReference>
<feature type="compositionally biased region" description="Basic and acidic residues" evidence="1">
    <location>
        <begin position="552"/>
        <end position="569"/>
    </location>
</feature>
<organism evidence="3 4">
    <name type="scientific">Prorocentrum cordatum</name>
    <dbReference type="NCBI Taxonomy" id="2364126"/>
    <lineage>
        <taxon>Eukaryota</taxon>
        <taxon>Sar</taxon>
        <taxon>Alveolata</taxon>
        <taxon>Dinophyceae</taxon>
        <taxon>Prorocentrales</taxon>
        <taxon>Prorocentraceae</taxon>
        <taxon>Prorocentrum</taxon>
    </lineage>
</organism>
<name>A0ABN9YD23_9DINO</name>
<dbReference type="PANTHER" id="PTHR11635:SF152">
    <property type="entry name" value="CAMP-DEPENDENT PROTEIN KINASE TYPE I REGULATORY SUBUNIT-RELATED"/>
    <property type="match status" value="1"/>
</dbReference>
<evidence type="ECO:0000259" key="2">
    <source>
        <dbReference type="PROSITE" id="PS50042"/>
    </source>
</evidence>
<evidence type="ECO:0000313" key="4">
    <source>
        <dbReference type="Proteomes" id="UP001189429"/>
    </source>
</evidence>
<dbReference type="CDD" id="cd00038">
    <property type="entry name" value="CAP_ED"/>
    <property type="match status" value="2"/>
</dbReference>
<dbReference type="PANTHER" id="PTHR11635">
    <property type="entry name" value="CAMP-DEPENDENT PROTEIN KINASE REGULATORY CHAIN"/>
    <property type="match status" value="1"/>
</dbReference>
<dbReference type="SUPFAM" id="SSF51206">
    <property type="entry name" value="cAMP-binding domain-like"/>
    <property type="match status" value="2"/>
</dbReference>
<dbReference type="EMBL" id="CAUYUJ010022448">
    <property type="protein sequence ID" value="CAK0910694.1"/>
    <property type="molecule type" value="Genomic_DNA"/>
</dbReference>
<feature type="domain" description="Cyclic nucleotide-binding" evidence="2">
    <location>
        <begin position="238"/>
        <end position="353"/>
    </location>
</feature>
<keyword evidence="4" id="KW-1185">Reference proteome</keyword>
<protein>
    <recommendedName>
        <fullName evidence="2">Cyclic nucleotide-binding domain-containing protein</fullName>
    </recommendedName>
</protein>
<dbReference type="PROSITE" id="PS50042">
    <property type="entry name" value="CNMP_BINDING_3"/>
    <property type="match status" value="2"/>
</dbReference>
<feature type="region of interest" description="Disordered" evidence="1">
    <location>
        <begin position="63"/>
        <end position="88"/>
    </location>
</feature>
<feature type="region of interest" description="Disordered" evidence="1">
    <location>
        <begin position="545"/>
        <end position="598"/>
    </location>
</feature>
<dbReference type="Pfam" id="PF00027">
    <property type="entry name" value="cNMP_binding"/>
    <property type="match status" value="1"/>
</dbReference>
<dbReference type="SMART" id="SM00100">
    <property type="entry name" value="cNMP"/>
    <property type="match status" value="2"/>
</dbReference>
<evidence type="ECO:0000256" key="1">
    <source>
        <dbReference type="SAM" id="MobiDB-lite"/>
    </source>
</evidence>
<feature type="non-terminal residue" evidence="3">
    <location>
        <position position="1"/>
    </location>
</feature>
<proteinExistence type="predicted"/>
<sequence length="598" mass="64589">GASLVPAVGNKRHHRARAAFSRWAPVALVSLFSRWGLEADFALSLSPPDWIYLCPSGADPPAASANGGRIGAAKHLQKRPPEGLAHMGGRSRHGTVFLVLGGAVALGLKAAAFVSAPSVPTIRRGVRLENGVQTIIRRGAAAAASTPQGADAAPAKAAAKPDDKDIDDAVLRMAMAMAEDEESPKPATGKAQEEGFDFSILVSLFWTLKSMASEYVGKVEMSATSRNLLTKILQKHFLFSSLEDEERNQVVEFMTTQKASAGDKVFSQGELGDCCYFIQSGVYVVSIDGKNLKQLTKKNTFGELAMLYSVPRTASVTCKEDGVLWKMDEHTFRSCMQNLSEKHLHRAIDFLSSDPSFCGMNDAERKLLAGACSVQSFGPQETILREGEVGDWMFIVMKGSVTTVDRPVSGRVRASFVGAFRFDGDRCPVSGAKAFEATECLALGKHALERLIGPVEDVLRRSAIKASPAGAGRAWLATAATKTAMKAVQKRKGISTLATDSLSLYQATLQADRAWRARKQAKGSIWKGYTRAQYIAERVQIEHPASARGPRIPREPSIRGRGLEHRDWPRTFAGLTGGAEARTGREPNIRRVSPPEGP</sequence>
<evidence type="ECO:0000313" key="3">
    <source>
        <dbReference type="EMBL" id="CAK0910694.1"/>
    </source>
</evidence>
<gene>
    <name evidence="3" type="ORF">PCOR1329_LOCUS84809</name>
</gene>
<dbReference type="Proteomes" id="UP001189429">
    <property type="component" value="Unassembled WGS sequence"/>
</dbReference>
<dbReference type="PROSITE" id="PS00889">
    <property type="entry name" value="CNMP_BINDING_2"/>
    <property type="match status" value="1"/>
</dbReference>